<organism evidence="2 3">
    <name type="scientific">Clostridium baratii str. Sullivan</name>
    <dbReference type="NCBI Taxonomy" id="1415775"/>
    <lineage>
        <taxon>Bacteria</taxon>
        <taxon>Bacillati</taxon>
        <taxon>Bacillota</taxon>
        <taxon>Clostridia</taxon>
        <taxon>Eubacteriales</taxon>
        <taxon>Clostridiaceae</taxon>
        <taxon>Clostridium</taxon>
    </lineage>
</organism>
<proteinExistence type="predicted"/>
<dbReference type="HOGENOM" id="CLU_102479_0_0_9"/>
<feature type="domain" description="Metallo-beta-lactamase" evidence="1">
    <location>
        <begin position="16"/>
        <end position="212"/>
    </location>
</feature>
<dbReference type="SMART" id="SM00849">
    <property type="entry name" value="Lactamase_B"/>
    <property type="match status" value="1"/>
</dbReference>
<evidence type="ECO:0000313" key="2">
    <source>
        <dbReference type="EMBL" id="AIY82432.1"/>
    </source>
</evidence>
<dbReference type="KEGG" id="cbv:U729_1582"/>
<accession>A0A0A7FS49</accession>
<evidence type="ECO:0000313" key="3">
    <source>
        <dbReference type="Proteomes" id="UP000030635"/>
    </source>
</evidence>
<dbReference type="InterPro" id="IPR001279">
    <property type="entry name" value="Metallo-B-lactamas"/>
</dbReference>
<dbReference type="OrthoDB" id="9803916at2"/>
<reference evidence="2 3" key="1">
    <citation type="journal article" date="2015" name="Infect. Genet. Evol.">
        <title>Genomic sequences of six botulinum neurotoxin-producing strains representing three clostridial species illustrate the mobility and diversity of botulinum neurotoxin genes.</title>
        <authorList>
            <person name="Smith T.J."/>
            <person name="Hill K.K."/>
            <person name="Xie G."/>
            <person name="Foley B.T."/>
            <person name="Williamson C.H."/>
            <person name="Foster J.T."/>
            <person name="Johnson S.L."/>
            <person name="Chertkov O."/>
            <person name="Teshima H."/>
            <person name="Gibbons H.S."/>
            <person name="Johnsky L.A."/>
            <person name="Karavis M.A."/>
            <person name="Smith L.A."/>
        </authorList>
    </citation>
    <scope>NUCLEOTIDE SEQUENCE [LARGE SCALE GENOMIC DNA]</scope>
    <source>
        <strain evidence="2">Sullivan</strain>
    </source>
</reference>
<dbReference type="PANTHER" id="PTHR42663">
    <property type="entry name" value="HYDROLASE C777.06C-RELATED-RELATED"/>
    <property type="match status" value="1"/>
</dbReference>
<sequence length="233" mass="26989">MIQFIGNGSAFNTERGDNCAFIKGEESLILIDCGGDTFTKLKEKDLLDYKRLYIIITHTHPDHIGSLGNLIFYSHYKKGIKPKIFFPHRKTIEDLLSYMGVSKDLYNLESRYVNEFYDKEFKGVEIEFSNAKHVQEIPAYSFIFKMETEKFFYSGDTSEVNKEAVEMLQSGKILEIYHEISSIDSKDSPHTSINKLCDAFKKELRKSVYCMHLEENIDEQDLINLGFNITQSI</sequence>
<dbReference type="EMBL" id="CP006905">
    <property type="protein sequence ID" value="AIY82432.1"/>
    <property type="molecule type" value="Genomic_DNA"/>
</dbReference>
<dbReference type="Pfam" id="PF23023">
    <property type="entry name" value="Anti-Pycsar_Apyc1"/>
    <property type="match status" value="1"/>
</dbReference>
<dbReference type="PANTHER" id="PTHR42663:SF6">
    <property type="entry name" value="HYDROLASE C777.06C-RELATED"/>
    <property type="match status" value="1"/>
</dbReference>
<dbReference type="STRING" id="1561.NPD11_1430"/>
<protein>
    <submittedName>
        <fullName evidence="2">Metallo-beta-lactamase superfamily protein</fullName>
    </submittedName>
</protein>
<name>A0A0A7FS49_9CLOT</name>
<dbReference type="AlphaFoldDB" id="A0A0A7FS49"/>
<dbReference type="eggNOG" id="COG1234">
    <property type="taxonomic scope" value="Bacteria"/>
</dbReference>
<evidence type="ECO:0000259" key="1">
    <source>
        <dbReference type="SMART" id="SM00849"/>
    </source>
</evidence>
<dbReference type="Proteomes" id="UP000030635">
    <property type="component" value="Chromosome"/>
</dbReference>
<gene>
    <name evidence="2" type="ORF">U729_1582</name>
</gene>
<keyword evidence="3" id="KW-1185">Reference proteome</keyword>
<dbReference type="InterPro" id="IPR036866">
    <property type="entry name" value="RibonucZ/Hydroxyglut_hydro"/>
</dbReference>
<dbReference type="SUPFAM" id="SSF56281">
    <property type="entry name" value="Metallo-hydrolase/oxidoreductase"/>
    <property type="match status" value="1"/>
</dbReference>
<dbReference type="RefSeq" id="WP_039313352.1">
    <property type="nucleotide sequence ID" value="NZ_CP006905.1"/>
</dbReference>
<dbReference type="Gene3D" id="3.60.15.10">
    <property type="entry name" value="Ribonuclease Z/Hydroxyacylglutathione hydrolase-like"/>
    <property type="match status" value="1"/>
</dbReference>